<dbReference type="PRINTS" id="PR00465">
    <property type="entry name" value="EP450IV"/>
</dbReference>
<evidence type="ECO:0000256" key="4">
    <source>
        <dbReference type="ARBA" id="ARBA00010617"/>
    </source>
</evidence>
<dbReference type="InterPro" id="IPR050121">
    <property type="entry name" value="Cytochrome_P450_monoxygenase"/>
</dbReference>
<proteinExistence type="inferred from homology"/>
<dbReference type="Pfam" id="PF00067">
    <property type="entry name" value="p450"/>
    <property type="match status" value="1"/>
</dbReference>
<evidence type="ECO:0000256" key="12">
    <source>
        <dbReference type="ARBA" id="ARBA00023136"/>
    </source>
</evidence>
<evidence type="ECO:0000313" key="15">
    <source>
        <dbReference type="Proteomes" id="UP000298030"/>
    </source>
</evidence>
<dbReference type="GO" id="GO:0016020">
    <property type="term" value="C:membrane"/>
    <property type="evidence" value="ECO:0007669"/>
    <property type="project" value="UniProtKB-SubCell"/>
</dbReference>
<dbReference type="EMBL" id="QPFP01000001">
    <property type="protein sequence ID" value="TEB40174.1"/>
    <property type="molecule type" value="Genomic_DNA"/>
</dbReference>
<comment type="pathway">
    <text evidence="3">Secondary metabolite biosynthesis; terpenoid biosynthesis.</text>
</comment>
<dbReference type="Gene3D" id="1.10.630.10">
    <property type="entry name" value="Cytochrome P450"/>
    <property type="match status" value="1"/>
</dbReference>
<evidence type="ECO:0000256" key="9">
    <source>
        <dbReference type="ARBA" id="ARBA00023002"/>
    </source>
</evidence>
<keyword evidence="7 13" id="KW-0479">Metal-binding</keyword>
<dbReference type="GO" id="GO:0005506">
    <property type="term" value="F:iron ion binding"/>
    <property type="evidence" value="ECO:0007669"/>
    <property type="project" value="InterPro"/>
</dbReference>
<reference evidence="14 15" key="1">
    <citation type="journal article" date="2019" name="Nat. Ecol. Evol.">
        <title>Megaphylogeny resolves global patterns of mushroom evolution.</title>
        <authorList>
            <person name="Varga T."/>
            <person name="Krizsan K."/>
            <person name="Foldi C."/>
            <person name="Dima B."/>
            <person name="Sanchez-Garcia M."/>
            <person name="Sanchez-Ramirez S."/>
            <person name="Szollosi G.J."/>
            <person name="Szarkandi J.G."/>
            <person name="Papp V."/>
            <person name="Albert L."/>
            <person name="Andreopoulos W."/>
            <person name="Angelini C."/>
            <person name="Antonin V."/>
            <person name="Barry K.W."/>
            <person name="Bougher N.L."/>
            <person name="Buchanan P."/>
            <person name="Buyck B."/>
            <person name="Bense V."/>
            <person name="Catcheside P."/>
            <person name="Chovatia M."/>
            <person name="Cooper J."/>
            <person name="Damon W."/>
            <person name="Desjardin D."/>
            <person name="Finy P."/>
            <person name="Geml J."/>
            <person name="Haridas S."/>
            <person name="Hughes K."/>
            <person name="Justo A."/>
            <person name="Karasinski D."/>
            <person name="Kautmanova I."/>
            <person name="Kiss B."/>
            <person name="Kocsube S."/>
            <person name="Kotiranta H."/>
            <person name="LaButti K.M."/>
            <person name="Lechner B.E."/>
            <person name="Liimatainen K."/>
            <person name="Lipzen A."/>
            <person name="Lukacs Z."/>
            <person name="Mihaltcheva S."/>
            <person name="Morgado L.N."/>
            <person name="Niskanen T."/>
            <person name="Noordeloos M.E."/>
            <person name="Ohm R.A."/>
            <person name="Ortiz-Santana B."/>
            <person name="Ovrebo C."/>
            <person name="Racz N."/>
            <person name="Riley R."/>
            <person name="Savchenko A."/>
            <person name="Shiryaev A."/>
            <person name="Soop K."/>
            <person name="Spirin V."/>
            <person name="Szebenyi C."/>
            <person name="Tomsovsky M."/>
            <person name="Tulloss R.E."/>
            <person name="Uehling J."/>
            <person name="Grigoriev I.V."/>
            <person name="Vagvolgyi C."/>
            <person name="Papp T."/>
            <person name="Martin F.M."/>
            <person name="Miettinen O."/>
            <person name="Hibbett D.S."/>
            <person name="Nagy L.G."/>
        </authorList>
    </citation>
    <scope>NUCLEOTIDE SEQUENCE [LARGE SCALE GENOMIC DNA]</scope>
    <source>
        <strain evidence="14 15">FP101781</strain>
    </source>
</reference>
<evidence type="ECO:0000256" key="2">
    <source>
        <dbReference type="ARBA" id="ARBA00004370"/>
    </source>
</evidence>
<comment type="subcellular location">
    <subcellularLocation>
        <location evidence="2">Membrane</location>
    </subcellularLocation>
</comment>
<evidence type="ECO:0000256" key="3">
    <source>
        <dbReference type="ARBA" id="ARBA00004721"/>
    </source>
</evidence>
<sequence>MHSREVLTFGIGWAIFKLLKRAFGTGPLDNLPCPPGGSFLAGHFDKVFDVDGWDYHKRLAATYGSVIKLRGAFGTKALFVYDPKALYHIFITGPTRFRRDQGVFNALTWGEGLLATSGQQHRRQRKMLNPVFSEARMRDMVPIFYDVTHKLRNTLMGKVLDGPQEIDMSHWMSRTALELIGQSGLGNTFDALTENSDSQEHPYVHGVRKFADTFTRLSFAREYVLPWVYNIGTPGFRRWVVDTITWGPLRDMRDIADVMRSTSDEIVGSKRRAMKEGGEAVTNQVGRGKDILSVLLRENMKASDDDRLTDEELLGQVSTLTFAAMDTTSNAVSRVLWLLSHNVDAQNKLREEIREAHHMCGGDRLGYDELISLPFLDAVCRETHRLHPPAPTIGRETRGDVMLPFSKSVRGNDGSEMYQVLVPKGTMVFTSLLSSNCNPDLWGPDSYEWKPERWIEGLPGSVIGAKLPGVYSHLMTFAGGRRACIGFKFSQLEMKAVLCVLLDKFKFAPAKGKEIEWKMAAIVTPVVVGELGATRLPLVVSLAN</sequence>
<evidence type="ECO:0000256" key="8">
    <source>
        <dbReference type="ARBA" id="ARBA00022989"/>
    </source>
</evidence>
<keyword evidence="8" id="KW-1133">Transmembrane helix</keyword>
<evidence type="ECO:0000256" key="6">
    <source>
        <dbReference type="ARBA" id="ARBA00022692"/>
    </source>
</evidence>
<comment type="cofactor">
    <cofactor evidence="1 13">
        <name>heme</name>
        <dbReference type="ChEBI" id="CHEBI:30413"/>
    </cofactor>
</comment>
<dbReference type="OrthoDB" id="1470350at2759"/>
<keyword evidence="15" id="KW-1185">Reference proteome</keyword>
<comment type="similarity">
    <text evidence="4">Belongs to the cytochrome P450 family.</text>
</comment>
<protein>
    <submittedName>
        <fullName evidence="14">Cytochrome P450</fullName>
    </submittedName>
</protein>
<dbReference type="GO" id="GO:0016705">
    <property type="term" value="F:oxidoreductase activity, acting on paired donors, with incorporation or reduction of molecular oxygen"/>
    <property type="evidence" value="ECO:0007669"/>
    <property type="project" value="InterPro"/>
</dbReference>
<evidence type="ECO:0000256" key="1">
    <source>
        <dbReference type="ARBA" id="ARBA00001971"/>
    </source>
</evidence>
<dbReference type="PANTHER" id="PTHR24305:SF166">
    <property type="entry name" value="CYTOCHROME P450 12A4, MITOCHONDRIAL-RELATED"/>
    <property type="match status" value="1"/>
</dbReference>
<keyword evidence="9" id="KW-0560">Oxidoreductase</keyword>
<keyword evidence="12" id="KW-0472">Membrane</keyword>
<keyword evidence="11" id="KW-0503">Monooxygenase</keyword>
<keyword evidence="6" id="KW-0812">Transmembrane</keyword>
<evidence type="ECO:0000256" key="7">
    <source>
        <dbReference type="ARBA" id="ARBA00022723"/>
    </source>
</evidence>
<dbReference type="CDD" id="cd11069">
    <property type="entry name" value="CYP_FUM15-like"/>
    <property type="match status" value="1"/>
</dbReference>
<evidence type="ECO:0000313" key="14">
    <source>
        <dbReference type="EMBL" id="TEB40174.1"/>
    </source>
</evidence>
<comment type="caution">
    <text evidence="14">The sequence shown here is derived from an EMBL/GenBank/DDBJ whole genome shotgun (WGS) entry which is preliminary data.</text>
</comment>
<dbReference type="SUPFAM" id="SSF48264">
    <property type="entry name" value="Cytochrome P450"/>
    <property type="match status" value="1"/>
</dbReference>
<keyword evidence="5 13" id="KW-0349">Heme</keyword>
<gene>
    <name evidence="14" type="ORF">FA13DRAFT_1724404</name>
</gene>
<dbReference type="STRING" id="71717.A0A4Y7U1M1"/>
<dbReference type="PANTHER" id="PTHR24305">
    <property type="entry name" value="CYTOCHROME P450"/>
    <property type="match status" value="1"/>
</dbReference>
<dbReference type="InterPro" id="IPR001128">
    <property type="entry name" value="Cyt_P450"/>
</dbReference>
<dbReference type="AlphaFoldDB" id="A0A4Y7U1M1"/>
<dbReference type="PRINTS" id="PR00385">
    <property type="entry name" value="P450"/>
</dbReference>
<keyword evidence="10 13" id="KW-0408">Iron</keyword>
<evidence type="ECO:0000256" key="11">
    <source>
        <dbReference type="ARBA" id="ARBA00023033"/>
    </source>
</evidence>
<organism evidence="14 15">
    <name type="scientific">Coprinellus micaceus</name>
    <name type="common">Glistening ink-cap mushroom</name>
    <name type="synonym">Coprinus micaceus</name>
    <dbReference type="NCBI Taxonomy" id="71717"/>
    <lineage>
        <taxon>Eukaryota</taxon>
        <taxon>Fungi</taxon>
        <taxon>Dikarya</taxon>
        <taxon>Basidiomycota</taxon>
        <taxon>Agaricomycotina</taxon>
        <taxon>Agaricomycetes</taxon>
        <taxon>Agaricomycetidae</taxon>
        <taxon>Agaricales</taxon>
        <taxon>Agaricineae</taxon>
        <taxon>Psathyrellaceae</taxon>
        <taxon>Coprinellus</taxon>
    </lineage>
</organism>
<dbReference type="GO" id="GO:0020037">
    <property type="term" value="F:heme binding"/>
    <property type="evidence" value="ECO:0007669"/>
    <property type="project" value="InterPro"/>
</dbReference>
<evidence type="ECO:0000256" key="10">
    <source>
        <dbReference type="ARBA" id="ARBA00023004"/>
    </source>
</evidence>
<accession>A0A4Y7U1M1</accession>
<evidence type="ECO:0000256" key="13">
    <source>
        <dbReference type="PIRSR" id="PIRSR602403-1"/>
    </source>
</evidence>
<dbReference type="InterPro" id="IPR036396">
    <property type="entry name" value="Cyt_P450_sf"/>
</dbReference>
<dbReference type="InterPro" id="IPR002403">
    <property type="entry name" value="Cyt_P450_E_grp-IV"/>
</dbReference>
<feature type="binding site" description="axial binding residue" evidence="13">
    <location>
        <position position="484"/>
    </location>
    <ligand>
        <name>heme</name>
        <dbReference type="ChEBI" id="CHEBI:30413"/>
    </ligand>
    <ligandPart>
        <name>Fe</name>
        <dbReference type="ChEBI" id="CHEBI:18248"/>
    </ligandPart>
</feature>
<dbReference type="GO" id="GO:0004497">
    <property type="term" value="F:monooxygenase activity"/>
    <property type="evidence" value="ECO:0007669"/>
    <property type="project" value="UniProtKB-KW"/>
</dbReference>
<evidence type="ECO:0000256" key="5">
    <source>
        <dbReference type="ARBA" id="ARBA00022617"/>
    </source>
</evidence>
<name>A0A4Y7U1M1_COPMI</name>
<dbReference type="Proteomes" id="UP000298030">
    <property type="component" value="Unassembled WGS sequence"/>
</dbReference>